<dbReference type="Pfam" id="PF17170">
    <property type="entry name" value="DUF5128"/>
    <property type="match status" value="1"/>
</dbReference>
<accession>A0ABW4VJT6</accession>
<dbReference type="PROSITE" id="PS51257">
    <property type="entry name" value="PROKAR_LIPOPROTEIN"/>
    <property type="match status" value="1"/>
</dbReference>
<keyword evidence="2" id="KW-1185">Reference proteome</keyword>
<name>A0ABW4VJT6_9BACT</name>
<dbReference type="RefSeq" id="WP_376884393.1">
    <property type="nucleotide sequence ID" value="NZ_JBHUHR010000015.1"/>
</dbReference>
<gene>
    <name evidence="1" type="ORF">ACFSKL_06040</name>
</gene>
<reference evidence="2" key="1">
    <citation type="journal article" date="2019" name="Int. J. Syst. Evol. Microbiol.">
        <title>The Global Catalogue of Microorganisms (GCM) 10K type strain sequencing project: providing services to taxonomists for standard genome sequencing and annotation.</title>
        <authorList>
            <consortium name="The Broad Institute Genomics Platform"/>
            <consortium name="The Broad Institute Genome Sequencing Center for Infectious Disease"/>
            <person name="Wu L."/>
            <person name="Ma J."/>
        </authorList>
    </citation>
    <scope>NUCLEOTIDE SEQUENCE [LARGE SCALE GENOMIC DNA]</scope>
    <source>
        <strain evidence="2">CGMCC 1.15180</strain>
    </source>
</reference>
<comment type="caution">
    <text evidence="1">The sequence shown here is derived from an EMBL/GenBank/DDBJ whole genome shotgun (WGS) entry which is preliminary data.</text>
</comment>
<evidence type="ECO:0000313" key="2">
    <source>
        <dbReference type="Proteomes" id="UP001597361"/>
    </source>
</evidence>
<dbReference type="InterPro" id="IPR011042">
    <property type="entry name" value="6-blade_b-propeller_TolB-like"/>
</dbReference>
<dbReference type="EMBL" id="JBHUHR010000015">
    <property type="protein sequence ID" value="MFD2034341.1"/>
    <property type="molecule type" value="Genomic_DNA"/>
</dbReference>
<sequence length="420" mass="48817">MNRKIPIILSTSIFLLTCGCKFGSEDKWVELYKDIYKGYEEVLSPEMSEIKTIGNDLTVITVPTDLKKKMIELDLLVDSVHYVHLETNEDVLLGDIKRILLAEDRIVTLELFSRHIAHIFDRNGNFISQLGIQGEGPNEYQKVMDVAINHTKHEILLMDLEGRKMMYYDFDGNHLRNERLYFEASNFTLLNDSLLLFKQSPKSNFHIENFRDHMLYLTDYKCKVQHYSIPSWALRYSKFPERLVYESLNYNTGQALYGAFLNDTIYEISGDGIISPKYFIDLGANGLMHYIDETTNNDDRHKLTAEKGYYHFDGKCLETDNGLYLKAGEFYHAYYSRSTGGLQYGGNVLYKSWFGKKMDLIQFNHPIASEGNFFISVTWPDDILRERPDPDEYVPHVADMIRKAEKDGNPILCFFSIKDF</sequence>
<evidence type="ECO:0000313" key="1">
    <source>
        <dbReference type="EMBL" id="MFD2034341.1"/>
    </source>
</evidence>
<organism evidence="1 2">
    <name type="scientific">Belliella marina</name>
    <dbReference type="NCBI Taxonomy" id="1644146"/>
    <lineage>
        <taxon>Bacteria</taxon>
        <taxon>Pseudomonadati</taxon>
        <taxon>Bacteroidota</taxon>
        <taxon>Cytophagia</taxon>
        <taxon>Cytophagales</taxon>
        <taxon>Cyclobacteriaceae</taxon>
        <taxon>Belliella</taxon>
    </lineage>
</organism>
<protein>
    <submittedName>
        <fullName evidence="1">6-bladed beta-propeller</fullName>
    </submittedName>
</protein>
<proteinExistence type="predicted"/>
<dbReference type="Gene3D" id="2.120.10.30">
    <property type="entry name" value="TolB, C-terminal domain"/>
    <property type="match status" value="1"/>
</dbReference>
<dbReference type="Proteomes" id="UP001597361">
    <property type="component" value="Unassembled WGS sequence"/>
</dbReference>